<feature type="region of interest" description="Disordered" evidence="1">
    <location>
        <begin position="13"/>
        <end position="62"/>
    </location>
</feature>
<dbReference type="InterPro" id="IPR051781">
    <property type="entry name" value="Metallo-dep_Hydrolase"/>
</dbReference>
<evidence type="ECO:0000256" key="1">
    <source>
        <dbReference type="SAM" id="MobiDB-lite"/>
    </source>
</evidence>
<sequence length="457" mass="48069">MAFTILATVHCGSGNENPTGGTGAAGGTGGTGGTGSTGGNGGTGGTGSTGSTGGTGGTGGGECMTSDKAIRFGKLVNPEDGSVIDKAIVVIHEDRISYVGTDEKQIPCGASVTDWTAYTGLPGLVDAHVHFSYQTDQEPGTLPWTRVTWLMNNNVYKLMDLARGAALATLKTGVTTAIDKGGRDFILNPLRAEIMSGKTLGPRMYNSIGGISNYKYPASVPAEELKNWVHLQVLRGADLVKVWADKCTDQTLDCTPTFTFDELKLLVDTSHEEGLPIAIHAYHQDTAKLAIMAGPDSIEHPEGLDTVDCGNMIDRGTIYVPTIDHNRYYKDNLAFFGYAPDLEAKFDAYIQDNLASAAQAHLVGVKIAMGSDAVFTGFGENTKELAWLVQAGMTPLDAIRAATIHGAESIGAQNEIGKVAVGYYADIIAVEGDPLADINVVINGVRKVMMGGRVAEF</sequence>
<dbReference type="Proteomes" id="UP001151081">
    <property type="component" value="Unassembled WGS sequence"/>
</dbReference>
<evidence type="ECO:0000259" key="2">
    <source>
        <dbReference type="Pfam" id="PF01979"/>
    </source>
</evidence>
<dbReference type="InterPro" id="IPR006680">
    <property type="entry name" value="Amidohydro-rel"/>
</dbReference>
<reference evidence="3 4" key="1">
    <citation type="submission" date="2021-04" db="EMBL/GenBank/DDBJ databases">
        <title>Genome analysis of Polyangium sp.</title>
        <authorList>
            <person name="Li Y."/>
            <person name="Wang J."/>
        </authorList>
    </citation>
    <scope>NUCLEOTIDE SEQUENCE [LARGE SCALE GENOMIC DNA]</scope>
    <source>
        <strain evidence="3 4">SDU14</strain>
    </source>
</reference>
<dbReference type="Gene3D" id="2.30.40.10">
    <property type="entry name" value="Urease, subunit C, domain 1"/>
    <property type="match status" value="1"/>
</dbReference>
<dbReference type="RefSeq" id="WP_272424197.1">
    <property type="nucleotide sequence ID" value="NZ_JAGTJJ010000027.1"/>
</dbReference>
<dbReference type="SUPFAM" id="SSF51556">
    <property type="entry name" value="Metallo-dependent hydrolases"/>
    <property type="match status" value="1"/>
</dbReference>
<dbReference type="SUPFAM" id="SSF51338">
    <property type="entry name" value="Composite domain of metallo-dependent hydrolases"/>
    <property type="match status" value="1"/>
</dbReference>
<evidence type="ECO:0000313" key="3">
    <source>
        <dbReference type="EMBL" id="MDC3985211.1"/>
    </source>
</evidence>
<gene>
    <name evidence="3" type="ORF">KEG57_32335</name>
</gene>
<dbReference type="Pfam" id="PF01979">
    <property type="entry name" value="Amidohydro_1"/>
    <property type="match status" value="1"/>
</dbReference>
<dbReference type="InterPro" id="IPR011059">
    <property type="entry name" value="Metal-dep_hydrolase_composite"/>
</dbReference>
<dbReference type="AlphaFoldDB" id="A0A9X3XBX0"/>
<protein>
    <submittedName>
        <fullName evidence="3">Amidohydrolase family protein</fullName>
    </submittedName>
</protein>
<feature type="domain" description="Amidohydrolase-related" evidence="2">
    <location>
        <begin position="121"/>
        <end position="454"/>
    </location>
</feature>
<evidence type="ECO:0000313" key="4">
    <source>
        <dbReference type="Proteomes" id="UP001151081"/>
    </source>
</evidence>
<dbReference type="PANTHER" id="PTHR43135">
    <property type="entry name" value="ALPHA-D-RIBOSE 1-METHYLPHOSPHONATE 5-TRIPHOSPHATE DIPHOSPHATASE"/>
    <property type="match status" value="1"/>
</dbReference>
<dbReference type="InterPro" id="IPR032466">
    <property type="entry name" value="Metal_Hydrolase"/>
</dbReference>
<feature type="compositionally biased region" description="Gly residues" evidence="1">
    <location>
        <begin position="20"/>
        <end position="62"/>
    </location>
</feature>
<name>A0A9X3XBX0_9BACT</name>
<dbReference type="EMBL" id="JAGTJJ010000027">
    <property type="protein sequence ID" value="MDC3985211.1"/>
    <property type="molecule type" value="Genomic_DNA"/>
</dbReference>
<accession>A0A9X3XBX0</accession>
<comment type="caution">
    <text evidence="3">The sequence shown here is derived from an EMBL/GenBank/DDBJ whole genome shotgun (WGS) entry which is preliminary data.</text>
</comment>
<dbReference type="Gene3D" id="3.20.20.140">
    <property type="entry name" value="Metal-dependent hydrolases"/>
    <property type="match status" value="1"/>
</dbReference>
<dbReference type="GO" id="GO:0016810">
    <property type="term" value="F:hydrolase activity, acting on carbon-nitrogen (but not peptide) bonds"/>
    <property type="evidence" value="ECO:0007669"/>
    <property type="project" value="InterPro"/>
</dbReference>
<organism evidence="3 4">
    <name type="scientific">Polyangium jinanense</name>
    <dbReference type="NCBI Taxonomy" id="2829994"/>
    <lineage>
        <taxon>Bacteria</taxon>
        <taxon>Pseudomonadati</taxon>
        <taxon>Myxococcota</taxon>
        <taxon>Polyangia</taxon>
        <taxon>Polyangiales</taxon>
        <taxon>Polyangiaceae</taxon>
        <taxon>Polyangium</taxon>
    </lineage>
</organism>
<keyword evidence="4" id="KW-1185">Reference proteome</keyword>
<dbReference type="PANTHER" id="PTHR43135:SF3">
    <property type="entry name" value="ALPHA-D-RIBOSE 1-METHYLPHOSPHONATE 5-TRIPHOSPHATE DIPHOSPHATASE"/>
    <property type="match status" value="1"/>
</dbReference>
<proteinExistence type="predicted"/>